<dbReference type="Pfam" id="PF02700">
    <property type="entry name" value="PurS"/>
    <property type="match status" value="1"/>
</dbReference>
<dbReference type="PANTHER" id="PTHR34696">
    <property type="entry name" value="PHOSPHORIBOSYLFORMYLGLYCINAMIDINE SYNTHASE SUBUNIT PURS"/>
    <property type="match status" value="1"/>
</dbReference>
<evidence type="ECO:0000256" key="5">
    <source>
        <dbReference type="ARBA" id="ARBA00022840"/>
    </source>
</evidence>
<dbReference type="Gene3D" id="3.30.1280.10">
    <property type="entry name" value="Phosphoribosylformylglycinamidine synthase subunit PurS"/>
    <property type="match status" value="1"/>
</dbReference>
<keyword evidence="8" id="KW-1185">Reference proteome</keyword>
<keyword evidence="1 6" id="KW-0963">Cytoplasm</keyword>
<dbReference type="HAMAP" id="MF_01926">
    <property type="entry name" value="PurS"/>
    <property type="match status" value="1"/>
</dbReference>
<evidence type="ECO:0000313" key="8">
    <source>
        <dbReference type="Proteomes" id="UP000429232"/>
    </source>
</evidence>
<dbReference type="GO" id="GO:0005524">
    <property type="term" value="F:ATP binding"/>
    <property type="evidence" value="ECO:0007669"/>
    <property type="project" value="UniProtKB-UniRule"/>
</dbReference>
<dbReference type="SUPFAM" id="SSF82697">
    <property type="entry name" value="PurS-like"/>
    <property type="match status" value="1"/>
</dbReference>
<comment type="catalytic activity">
    <reaction evidence="6">
        <text>N(2)-formyl-N(1)-(5-phospho-beta-D-ribosyl)glycinamide + L-glutamine + ATP + H2O = 2-formamido-N(1)-(5-O-phospho-beta-D-ribosyl)acetamidine + L-glutamate + ADP + phosphate + H(+)</text>
        <dbReference type="Rhea" id="RHEA:17129"/>
        <dbReference type="ChEBI" id="CHEBI:15377"/>
        <dbReference type="ChEBI" id="CHEBI:15378"/>
        <dbReference type="ChEBI" id="CHEBI:29985"/>
        <dbReference type="ChEBI" id="CHEBI:30616"/>
        <dbReference type="ChEBI" id="CHEBI:43474"/>
        <dbReference type="ChEBI" id="CHEBI:58359"/>
        <dbReference type="ChEBI" id="CHEBI:147286"/>
        <dbReference type="ChEBI" id="CHEBI:147287"/>
        <dbReference type="ChEBI" id="CHEBI:456216"/>
        <dbReference type="EC" id="6.3.5.3"/>
    </reaction>
</comment>
<dbReference type="InterPro" id="IPR036604">
    <property type="entry name" value="PurS-like_sf"/>
</dbReference>
<evidence type="ECO:0000313" key="7">
    <source>
        <dbReference type="EMBL" id="QQL50717.1"/>
    </source>
</evidence>
<comment type="similarity">
    <text evidence="6">Belongs to the PurS family.</text>
</comment>
<dbReference type="UniPathway" id="UPA00074">
    <property type="reaction ID" value="UER00128"/>
</dbReference>
<keyword evidence="4 6" id="KW-0658">Purine biosynthesis</keyword>
<dbReference type="RefSeq" id="WP_157526777.1">
    <property type="nucleotide sequence ID" value="NZ_CP066775.1"/>
</dbReference>
<dbReference type="KEGG" id="mgik:GO620_004455"/>
<keyword evidence="3 6" id="KW-0547">Nucleotide-binding</keyword>
<evidence type="ECO:0000256" key="1">
    <source>
        <dbReference type="ARBA" id="ARBA00022490"/>
    </source>
</evidence>
<dbReference type="GO" id="GO:0005737">
    <property type="term" value="C:cytoplasm"/>
    <property type="evidence" value="ECO:0007669"/>
    <property type="project" value="UniProtKB-SubCell"/>
</dbReference>
<organism evidence="7 8">
    <name type="scientific">Mucilaginibacter ginkgonis</name>
    <dbReference type="NCBI Taxonomy" id="2682091"/>
    <lineage>
        <taxon>Bacteria</taxon>
        <taxon>Pseudomonadati</taxon>
        <taxon>Bacteroidota</taxon>
        <taxon>Sphingobacteriia</taxon>
        <taxon>Sphingobacteriales</taxon>
        <taxon>Sphingobacteriaceae</taxon>
        <taxon>Mucilaginibacter</taxon>
    </lineage>
</organism>
<accession>A0A6I4I524</accession>
<evidence type="ECO:0000256" key="2">
    <source>
        <dbReference type="ARBA" id="ARBA00022598"/>
    </source>
</evidence>
<dbReference type="InterPro" id="IPR003850">
    <property type="entry name" value="PurS"/>
</dbReference>
<dbReference type="PANTHER" id="PTHR34696:SF1">
    <property type="entry name" value="PHOSPHORIBOSYLFORMYLGLYCINAMIDINE SYNTHASE SUBUNIT PURS"/>
    <property type="match status" value="1"/>
</dbReference>
<sequence>MTRFKAEIDVMPKKEILDPQGKAVTGSMKNLGLQAIENVRIGKHITLELEATDETAAQEQVEKACKSLLANLIMESYSFEVSAI</sequence>
<comment type="subunit">
    <text evidence="6">Part of the FGAM synthase complex composed of 1 PurL, 1 PurQ and 2 PurS subunits.</text>
</comment>
<comment type="pathway">
    <text evidence="6">Purine metabolism; IMP biosynthesis via de novo pathway; 5-amino-1-(5-phospho-D-ribosyl)imidazole from N(2)-formyl-N(1)-(5-phospho-D-ribosyl)glycinamide: step 1/2.</text>
</comment>
<dbReference type="GO" id="GO:0006189">
    <property type="term" value="P:'de novo' IMP biosynthetic process"/>
    <property type="evidence" value="ECO:0007669"/>
    <property type="project" value="UniProtKB-UniRule"/>
</dbReference>
<gene>
    <name evidence="6 7" type="primary">purS</name>
    <name evidence="7" type="ORF">GO620_004455</name>
</gene>
<evidence type="ECO:0000256" key="4">
    <source>
        <dbReference type="ARBA" id="ARBA00022755"/>
    </source>
</evidence>
<name>A0A6I4I524_9SPHI</name>
<dbReference type="GO" id="GO:0004642">
    <property type="term" value="F:phosphoribosylformylglycinamidine synthase activity"/>
    <property type="evidence" value="ECO:0007669"/>
    <property type="project" value="UniProtKB-UniRule"/>
</dbReference>
<reference evidence="7 8" key="1">
    <citation type="submission" date="2020-12" db="EMBL/GenBank/DDBJ databases">
        <title>HMF7856_wgs.fasta genome submission.</title>
        <authorList>
            <person name="Kang H."/>
            <person name="Kim H."/>
            <person name="Joh K."/>
        </authorList>
    </citation>
    <scope>NUCLEOTIDE SEQUENCE [LARGE SCALE GENOMIC DNA]</scope>
    <source>
        <strain evidence="7 8">HMF7856</strain>
    </source>
</reference>
<keyword evidence="5 6" id="KW-0067">ATP-binding</keyword>
<dbReference type="NCBIfam" id="NF004630">
    <property type="entry name" value="PRK05974.1"/>
    <property type="match status" value="1"/>
</dbReference>
<dbReference type="Proteomes" id="UP000429232">
    <property type="component" value="Chromosome"/>
</dbReference>
<dbReference type="NCBIfam" id="TIGR00302">
    <property type="entry name" value="phosphoribosylformylglycinamidine synthase subunit PurS"/>
    <property type="match status" value="1"/>
</dbReference>
<proteinExistence type="inferred from homology"/>
<evidence type="ECO:0000256" key="6">
    <source>
        <dbReference type="HAMAP-Rule" id="MF_01926"/>
    </source>
</evidence>
<evidence type="ECO:0000256" key="3">
    <source>
        <dbReference type="ARBA" id="ARBA00022741"/>
    </source>
</evidence>
<comment type="subcellular location">
    <subcellularLocation>
        <location evidence="6">Cytoplasm</location>
    </subcellularLocation>
</comment>
<comment type="function">
    <text evidence="6">Part of the phosphoribosylformylglycinamidine synthase complex involved in the purines biosynthetic pathway. Catalyzes the ATP-dependent conversion of formylglycinamide ribonucleotide (FGAR) and glutamine to yield formylglycinamidine ribonucleotide (FGAM) and glutamate. The FGAM synthase complex is composed of three subunits. PurQ produces an ammonia molecule by converting glutamine to glutamate. PurL transfers the ammonia molecule to FGAR to form FGAM in an ATP-dependent manner. PurS interacts with PurQ and PurL and is thought to assist in the transfer of the ammonia molecule from PurQ to PurL.</text>
</comment>
<dbReference type="EMBL" id="CP066775">
    <property type="protein sequence ID" value="QQL50717.1"/>
    <property type="molecule type" value="Genomic_DNA"/>
</dbReference>
<keyword evidence="2 6" id="KW-0436">Ligase</keyword>
<protein>
    <recommendedName>
        <fullName evidence="6">Phosphoribosylformylglycinamidine synthase subunit PurS</fullName>
        <shortName evidence="6">FGAM synthase</shortName>
        <ecNumber evidence="6">6.3.5.3</ecNumber>
    </recommendedName>
    <alternativeName>
        <fullName evidence="6">Formylglycinamide ribonucleotide amidotransferase subunit III</fullName>
        <shortName evidence="6">FGAR amidotransferase III</shortName>
        <shortName evidence="6">FGAR-AT III</shortName>
    </alternativeName>
    <alternativeName>
        <fullName evidence="6">Phosphoribosylformylglycinamidine synthase subunit III</fullName>
    </alternativeName>
</protein>
<dbReference type="AlphaFoldDB" id="A0A6I4I524"/>
<dbReference type="EC" id="6.3.5.3" evidence="6"/>